<evidence type="ECO:0000259" key="1">
    <source>
        <dbReference type="Pfam" id="PF03551"/>
    </source>
</evidence>
<keyword evidence="3" id="KW-1185">Reference proteome</keyword>
<dbReference type="EMBL" id="CP012333">
    <property type="protein sequence ID" value="AKU97484.1"/>
    <property type="molecule type" value="Genomic_DNA"/>
</dbReference>
<dbReference type="PANTHER" id="PTHR43252:SF2">
    <property type="entry name" value="TRANSCRIPTION REGULATOR, PADR-LIKE FAMILY"/>
    <property type="match status" value="1"/>
</dbReference>
<reference evidence="2 3" key="1">
    <citation type="submission" date="2015-08" db="EMBL/GenBank/DDBJ databases">
        <authorList>
            <person name="Babu N.S."/>
            <person name="Beckwith C.J."/>
            <person name="Beseler K.G."/>
            <person name="Brison A."/>
            <person name="Carone J.V."/>
            <person name="Caskin T.P."/>
            <person name="Diamond M."/>
            <person name="Durham M.E."/>
            <person name="Foxe J.M."/>
            <person name="Go M."/>
            <person name="Henderson B.A."/>
            <person name="Jones I.B."/>
            <person name="McGettigan J.A."/>
            <person name="Micheletti S.J."/>
            <person name="Nasrallah M.E."/>
            <person name="Ortiz D."/>
            <person name="Piller C.R."/>
            <person name="Privatt S.R."/>
            <person name="Schneider S.L."/>
            <person name="Sharp S."/>
            <person name="Smith T.C."/>
            <person name="Stanton J.D."/>
            <person name="Ullery H.E."/>
            <person name="Wilson R.J."/>
            <person name="Serrano M.G."/>
            <person name="Buck G."/>
            <person name="Lee V."/>
            <person name="Wang Y."/>
            <person name="Carvalho R."/>
            <person name="Voegtly L."/>
            <person name="Shi R."/>
            <person name="Duckworth R."/>
            <person name="Johnson A."/>
            <person name="Loviza R."/>
            <person name="Walstead R."/>
            <person name="Shah Z."/>
            <person name="Kiflezghi M."/>
            <person name="Wade K."/>
            <person name="Ball S.L."/>
            <person name="Bradley K.W."/>
            <person name="Asai D.J."/>
            <person name="Bowman C.A."/>
            <person name="Russell D.A."/>
            <person name="Pope W.H."/>
            <person name="Jacobs-Sera D."/>
            <person name="Hendrix R.W."/>
            <person name="Hatfull G.F."/>
        </authorList>
    </citation>
    <scope>NUCLEOTIDE SEQUENCE [LARGE SCALE GENOMIC DNA]</scope>
    <source>
        <strain evidence="2 3">DSM 27648</strain>
    </source>
</reference>
<dbReference type="InterPro" id="IPR005149">
    <property type="entry name" value="Tscrpt_reg_PadR_N"/>
</dbReference>
<proteinExistence type="predicted"/>
<dbReference type="Gene3D" id="1.10.10.10">
    <property type="entry name" value="Winged helix-like DNA-binding domain superfamily/Winged helix DNA-binding domain"/>
    <property type="match status" value="1"/>
</dbReference>
<dbReference type="AlphaFoldDB" id="A0A0K1PWG3"/>
<accession>A0A0K1PWG3</accession>
<name>A0A0K1PWG3_9BACT</name>
<evidence type="ECO:0000313" key="3">
    <source>
        <dbReference type="Proteomes" id="UP000064967"/>
    </source>
</evidence>
<dbReference type="PANTHER" id="PTHR43252">
    <property type="entry name" value="TRANSCRIPTIONAL REGULATOR YQJI"/>
    <property type="match status" value="1"/>
</dbReference>
<dbReference type="STRING" id="1391654.AKJ09_04148"/>
<sequence>MLLALRQGAGHGYELGQRLERQSGGTWSPSAGSIYPNLQRLSDEGLVTSEERDGKRIYALTRSGIAELKDRASRGEAAPWEAMDGGGGELRDAVVALKLAAKQVSLVGTEVQRKRATEIVIEARRQLYELLANG</sequence>
<dbReference type="Proteomes" id="UP000064967">
    <property type="component" value="Chromosome"/>
</dbReference>
<evidence type="ECO:0000313" key="2">
    <source>
        <dbReference type="EMBL" id="AKU97484.1"/>
    </source>
</evidence>
<dbReference type="KEGG" id="llu:AKJ09_04148"/>
<feature type="domain" description="Transcription regulator PadR N-terminal" evidence="1">
    <location>
        <begin position="2"/>
        <end position="69"/>
    </location>
</feature>
<protein>
    <submittedName>
        <fullName evidence="2">Transcriptional regulator, PadR family</fullName>
    </submittedName>
</protein>
<dbReference type="Pfam" id="PF03551">
    <property type="entry name" value="PadR"/>
    <property type="match status" value="1"/>
</dbReference>
<gene>
    <name evidence="2" type="ORF">AKJ09_04148</name>
</gene>
<dbReference type="SUPFAM" id="SSF46785">
    <property type="entry name" value="Winged helix' DNA-binding domain"/>
    <property type="match status" value="1"/>
</dbReference>
<dbReference type="InterPro" id="IPR036388">
    <property type="entry name" value="WH-like_DNA-bd_sf"/>
</dbReference>
<organism evidence="2 3">
    <name type="scientific">Labilithrix luteola</name>
    <dbReference type="NCBI Taxonomy" id="1391654"/>
    <lineage>
        <taxon>Bacteria</taxon>
        <taxon>Pseudomonadati</taxon>
        <taxon>Myxococcota</taxon>
        <taxon>Polyangia</taxon>
        <taxon>Polyangiales</taxon>
        <taxon>Labilitrichaceae</taxon>
        <taxon>Labilithrix</taxon>
    </lineage>
</organism>
<dbReference type="InterPro" id="IPR036390">
    <property type="entry name" value="WH_DNA-bd_sf"/>
</dbReference>